<evidence type="ECO:0000313" key="3">
    <source>
        <dbReference type="Proteomes" id="UP000276834"/>
    </source>
</evidence>
<proteinExistence type="predicted"/>
<protein>
    <submittedName>
        <fullName evidence="2">Uncharacterized protein</fullName>
    </submittedName>
</protein>
<name>A0A3L8SR59_CHLGU</name>
<sequence>MAQPAGPAPPAGPQAPHAAFFGPVARGNPVVDSFEAELRRVLSSLRRLRGAGEAKHDLHRLG</sequence>
<feature type="compositionally biased region" description="Pro residues" evidence="1">
    <location>
        <begin position="1"/>
        <end position="13"/>
    </location>
</feature>
<accession>A0A3L8SR59</accession>
<gene>
    <name evidence="2" type="ORF">DV515_00004609</name>
</gene>
<dbReference type="Proteomes" id="UP000276834">
    <property type="component" value="Unassembled WGS sequence"/>
</dbReference>
<feature type="region of interest" description="Disordered" evidence="1">
    <location>
        <begin position="1"/>
        <end position="20"/>
    </location>
</feature>
<organism evidence="2 3">
    <name type="scientific">Chloebia gouldiae</name>
    <name type="common">Gouldian finch</name>
    <name type="synonym">Erythrura gouldiae</name>
    <dbReference type="NCBI Taxonomy" id="44316"/>
    <lineage>
        <taxon>Eukaryota</taxon>
        <taxon>Metazoa</taxon>
        <taxon>Chordata</taxon>
        <taxon>Craniata</taxon>
        <taxon>Vertebrata</taxon>
        <taxon>Euteleostomi</taxon>
        <taxon>Archelosauria</taxon>
        <taxon>Archosauria</taxon>
        <taxon>Dinosauria</taxon>
        <taxon>Saurischia</taxon>
        <taxon>Theropoda</taxon>
        <taxon>Coelurosauria</taxon>
        <taxon>Aves</taxon>
        <taxon>Neognathae</taxon>
        <taxon>Neoaves</taxon>
        <taxon>Telluraves</taxon>
        <taxon>Australaves</taxon>
        <taxon>Passeriformes</taxon>
        <taxon>Passeroidea</taxon>
        <taxon>Passeridae</taxon>
        <taxon>Chloebia</taxon>
    </lineage>
</organism>
<keyword evidence="3" id="KW-1185">Reference proteome</keyword>
<evidence type="ECO:0000313" key="2">
    <source>
        <dbReference type="EMBL" id="RLW06499.1"/>
    </source>
</evidence>
<dbReference type="EMBL" id="QUSF01000009">
    <property type="protein sequence ID" value="RLW06499.1"/>
    <property type="molecule type" value="Genomic_DNA"/>
</dbReference>
<comment type="caution">
    <text evidence="2">The sequence shown here is derived from an EMBL/GenBank/DDBJ whole genome shotgun (WGS) entry which is preliminary data.</text>
</comment>
<evidence type="ECO:0000256" key="1">
    <source>
        <dbReference type="SAM" id="MobiDB-lite"/>
    </source>
</evidence>
<dbReference type="AlphaFoldDB" id="A0A3L8SR59"/>
<reference evidence="2 3" key="1">
    <citation type="journal article" date="2018" name="Proc. R. Soc. B">
        <title>A non-coding region near Follistatin controls head colour polymorphism in the Gouldian finch.</title>
        <authorList>
            <person name="Toomey M.B."/>
            <person name="Marques C.I."/>
            <person name="Andrade P."/>
            <person name="Araujo P.M."/>
            <person name="Sabatino S."/>
            <person name="Gazda M.A."/>
            <person name="Afonso S."/>
            <person name="Lopes R.J."/>
            <person name="Corbo J.C."/>
            <person name="Carneiro M."/>
        </authorList>
    </citation>
    <scope>NUCLEOTIDE SEQUENCE [LARGE SCALE GENOMIC DNA]</scope>
    <source>
        <strain evidence="2">Red01</strain>
        <tissue evidence="2">Muscle</tissue>
    </source>
</reference>